<sequence length="320" mass="33361">MTFTRRSFIAASLAAPLALHLRPALAASTRPKGQVLPVQRFAVGDSVVSAFSDGHLAIDLSLLSNIEPGEAKALLAAAFRGAPPVTTGVNAYIVHMPDRTVLIDTGGAGAFPDLGKLEERLEAAGLKPEDVTDVLLTHLHPDHVGGLAIGGKPTFPNAAVHVNAAEYDYWTSAANRAAAPDAAKGFFDIAAGAMQAAGDKVKTFAGDGEVVPGITARELFGHTPGHTGYMIGEGEAGLLVWGDIVHVAPIQFPRPGVGIAFDTDPQKAIATRKALLKDVAEARTRIAGMHIAFPSVGHVRAAADAGSYEFVPADWDYVIE</sequence>
<dbReference type="Pfam" id="PF00753">
    <property type="entry name" value="Lactamase_B"/>
    <property type="match status" value="1"/>
</dbReference>
<organism evidence="7 8">
    <name type="scientific">Jiella sonneratiae</name>
    <dbReference type="NCBI Taxonomy" id="2816856"/>
    <lineage>
        <taxon>Bacteria</taxon>
        <taxon>Pseudomonadati</taxon>
        <taxon>Pseudomonadota</taxon>
        <taxon>Alphaproteobacteria</taxon>
        <taxon>Hyphomicrobiales</taxon>
        <taxon>Aurantimonadaceae</taxon>
        <taxon>Jiella</taxon>
    </lineage>
</organism>
<dbReference type="InterPro" id="IPR001279">
    <property type="entry name" value="Metallo-B-lactamas"/>
</dbReference>
<proteinExistence type="inferred from homology"/>
<reference evidence="7 8" key="1">
    <citation type="submission" date="2021-03" db="EMBL/GenBank/DDBJ databases">
        <title>Whole genome sequence of Jiella sp. MQZ13P-4.</title>
        <authorList>
            <person name="Tuo L."/>
        </authorList>
    </citation>
    <scope>NUCLEOTIDE SEQUENCE [LARGE SCALE GENOMIC DNA]</scope>
    <source>
        <strain evidence="7 8">MQZ13P-4</strain>
    </source>
</reference>
<evidence type="ECO:0000256" key="5">
    <source>
        <dbReference type="SAM" id="SignalP"/>
    </source>
</evidence>
<evidence type="ECO:0000256" key="2">
    <source>
        <dbReference type="ARBA" id="ARBA00022723"/>
    </source>
</evidence>
<comment type="caution">
    <text evidence="7">The sequence shown here is derived from an EMBL/GenBank/DDBJ whole genome shotgun (WGS) entry which is preliminary data.</text>
</comment>
<keyword evidence="8" id="KW-1185">Reference proteome</keyword>
<dbReference type="InterPro" id="IPR051013">
    <property type="entry name" value="MBL_superfamily_lactonases"/>
</dbReference>
<evidence type="ECO:0000256" key="1">
    <source>
        <dbReference type="ARBA" id="ARBA00007749"/>
    </source>
</evidence>
<dbReference type="Gene3D" id="3.60.15.10">
    <property type="entry name" value="Ribonuclease Z/Hydroxyacylglutathione hydrolase-like"/>
    <property type="match status" value="1"/>
</dbReference>
<evidence type="ECO:0000313" key="7">
    <source>
        <dbReference type="EMBL" id="MBO0903179.1"/>
    </source>
</evidence>
<feature type="domain" description="Metallo-beta-lactamase" evidence="6">
    <location>
        <begin position="88"/>
        <end position="290"/>
    </location>
</feature>
<dbReference type="SMART" id="SM00849">
    <property type="entry name" value="Lactamase_B"/>
    <property type="match status" value="1"/>
</dbReference>
<feature type="chain" id="PRO_5046699481" evidence="5">
    <location>
        <begin position="27"/>
        <end position="320"/>
    </location>
</feature>
<gene>
    <name evidence="7" type="ORF">J1C47_05960</name>
</gene>
<feature type="signal peptide" evidence="5">
    <location>
        <begin position="1"/>
        <end position="26"/>
    </location>
</feature>
<evidence type="ECO:0000259" key="6">
    <source>
        <dbReference type="SMART" id="SM00849"/>
    </source>
</evidence>
<dbReference type="CDD" id="cd07720">
    <property type="entry name" value="OPHC2-like_MBL-fold"/>
    <property type="match status" value="1"/>
</dbReference>
<keyword evidence="4" id="KW-0862">Zinc</keyword>
<protein>
    <submittedName>
        <fullName evidence="7">MBL fold metallo-hydrolase</fullName>
    </submittedName>
</protein>
<name>A0ABS3J0H4_9HYPH</name>
<keyword evidence="3" id="KW-0378">Hydrolase</keyword>
<keyword evidence="5" id="KW-0732">Signal</keyword>
<dbReference type="InterPro" id="IPR006311">
    <property type="entry name" value="TAT_signal"/>
</dbReference>
<comment type="similarity">
    <text evidence="1">Belongs to the metallo-beta-lactamase superfamily.</text>
</comment>
<dbReference type="Proteomes" id="UP000664288">
    <property type="component" value="Unassembled WGS sequence"/>
</dbReference>
<dbReference type="RefSeq" id="WP_207349831.1">
    <property type="nucleotide sequence ID" value="NZ_JAFMPY010000005.1"/>
</dbReference>
<dbReference type="SUPFAM" id="SSF56281">
    <property type="entry name" value="Metallo-hydrolase/oxidoreductase"/>
    <property type="match status" value="1"/>
</dbReference>
<evidence type="ECO:0000256" key="3">
    <source>
        <dbReference type="ARBA" id="ARBA00022801"/>
    </source>
</evidence>
<evidence type="ECO:0000256" key="4">
    <source>
        <dbReference type="ARBA" id="ARBA00022833"/>
    </source>
</evidence>
<dbReference type="PROSITE" id="PS51318">
    <property type="entry name" value="TAT"/>
    <property type="match status" value="1"/>
</dbReference>
<accession>A0ABS3J0H4</accession>
<dbReference type="InterPro" id="IPR036866">
    <property type="entry name" value="RibonucZ/Hydroxyglut_hydro"/>
</dbReference>
<keyword evidence="2" id="KW-0479">Metal-binding</keyword>
<dbReference type="PANTHER" id="PTHR42978:SF6">
    <property type="entry name" value="QUORUM-QUENCHING LACTONASE YTNP-RELATED"/>
    <property type="match status" value="1"/>
</dbReference>
<evidence type="ECO:0000313" key="8">
    <source>
        <dbReference type="Proteomes" id="UP000664288"/>
    </source>
</evidence>
<dbReference type="PANTHER" id="PTHR42978">
    <property type="entry name" value="QUORUM-QUENCHING LACTONASE YTNP-RELATED-RELATED"/>
    <property type="match status" value="1"/>
</dbReference>
<dbReference type="EMBL" id="JAFMPY010000005">
    <property type="protein sequence ID" value="MBO0903179.1"/>
    <property type="molecule type" value="Genomic_DNA"/>
</dbReference>